<sequence length="521" mass="55416">MAAAGAGDAAAVYARDAMIAWFRGEFAAANAIVDELCGHLAQIGGGEEYEAAFAAIHRRRLNWIPVLHLQKYFSIADVSAELRLVAANRAAAADDPPAEAEPAAPEAVAADPKGAVEEDATAAAAAAEEKPSGDSSDQRGVEDGEACGGPQEAPASSDKADVKAEVDGSVRPERIKISKGFVAKESVKGHMASSILPPSLGTVSVNVVKGLKLYEDIFTDSELLTLSGFVDELRLAGRGGELPGETYIFFNKEMKGNKREIIQLGVPLFQSTTEAASNIEPIPSELQTVIDHLVQWRLIPETRKPDSCIINFFDEDEHSQPYFKPPHLDNPISTLVLSETTIAFGRSLVSDHEGNYKGSLTLPIKQGSLLVMRGNSADMARHVVCASPNQRVIVTFVQVRHAAARPAAAASPAARQPTKAMTVWQPGTAQTTTTMPQKVAAAGVVAWPHRVIPAAWGLALHSPPVVMVAPRRAMVVGAGKKAPRNGTGVFLPWTVGPKKHPKHLPPRFQKGRLPSALEAQA</sequence>
<gene>
    <name evidence="3" type="ORF">MUK42_19661</name>
</gene>
<comment type="similarity">
    <text evidence="1">Belongs to the alkB family.</text>
</comment>
<dbReference type="EMBL" id="CP097507">
    <property type="protein sequence ID" value="URE06905.1"/>
    <property type="molecule type" value="Genomic_DNA"/>
</dbReference>
<feature type="compositionally biased region" description="Low complexity" evidence="2">
    <location>
        <begin position="92"/>
        <end position="110"/>
    </location>
</feature>
<evidence type="ECO:0000256" key="1">
    <source>
        <dbReference type="ARBA" id="ARBA00007879"/>
    </source>
</evidence>
<dbReference type="GO" id="GO:0032451">
    <property type="term" value="F:demethylase activity"/>
    <property type="evidence" value="ECO:0007669"/>
    <property type="project" value="InterPro"/>
</dbReference>
<feature type="region of interest" description="Disordered" evidence="2">
    <location>
        <begin position="92"/>
        <end position="167"/>
    </location>
</feature>
<dbReference type="InterPro" id="IPR044842">
    <property type="entry name" value="ALKBH9B/ALKBH10B-like"/>
</dbReference>
<proteinExistence type="inferred from homology"/>
<dbReference type="GO" id="GO:0003729">
    <property type="term" value="F:mRNA binding"/>
    <property type="evidence" value="ECO:0007669"/>
    <property type="project" value="InterPro"/>
</dbReference>
<dbReference type="SUPFAM" id="SSF51197">
    <property type="entry name" value="Clavaminate synthase-like"/>
    <property type="match status" value="1"/>
</dbReference>
<name>A0A9E7K8G1_9LILI</name>
<reference evidence="3" key="1">
    <citation type="submission" date="2022-05" db="EMBL/GenBank/DDBJ databases">
        <title>The Musa troglodytarum L. genome provides insights into the mechanism of non-climacteric behaviour and enrichment of carotenoids.</title>
        <authorList>
            <person name="Wang J."/>
        </authorList>
    </citation>
    <scope>NUCLEOTIDE SEQUENCE</scope>
    <source>
        <tissue evidence="3">Leaf</tissue>
    </source>
</reference>
<feature type="region of interest" description="Disordered" evidence="2">
    <location>
        <begin position="496"/>
        <end position="521"/>
    </location>
</feature>
<dbReference type="Gene3D" id="2.60.120.590">
    <property type="entry name" value="Alpha-ketoglutarate-dependent dioxygenase AlkB-like"/>
    <property type="match status" value="1"/>
</dbReference>
<feature type="compositionally biased region" description="Basic and acidic residues" evidence="2">
    <location>
        <begin position="127"/>
        <end position="142"/>
    </location>
</feature>
<evidence type="ECO:0000313" key="4">
    <source>
        <dbReference type="Proteomes" id="UP001055439"/>
    </source>
</evidence>
<dbReference type="GO" id="GO:0006402">
    <property type="term" value="P:mRNA catabolic process"/>
    <property type="evidence" value="ECO:0007669"/>
    <property type="project" value="InterPro"/>
</dbReference>
<dbReference type="OrthoDB" id="775805at2759"/>
<accession>A0A9E7K8G1</accession>
<dbReference type="AlphaFoldDB" id="A0A9E7K8G1"/>
<organism evidence="3 4">
    <name type="scientific">Musa troglodytarum</name>
    <name type="common">fe'i banana</name>
    <dbReference type="NCBI Taxonomy" id="320322"/>
    <lineage>
        <taxon>Eukaryota</taxon>
        <taxon>Viridiplantae</taxon>
        <taxon>Streptophyta</taxon>
        <taxon>Embryophyta</taxon>
        <taxon>Tracheophyta</taxon>
        <taxon>Spermatophyta</taxon>
        <taxon>Magnoliopsida</taxon>
        <taxon>Liliopsida</taxon>
        <taxon>Zingiberales</taxon>
        <taxon>Musaceae</taxon>
        <taxon>Musa</taxon>
    </lineage>
</organism>
<dbReference type="Proteomes" id="UP001055439">
    <property type="component" value="Chromosome 5"/>
</dbReference>
<protein>
    <recommendedName>
        <fullName evidence="5">Fe2OG dioxygenase domain-containing protein</fullName>
    </recommendedName>
</protein>
<keyword evidence="4" id="KW-1185">Reference proteome</keyword>
<dbReference type="PANTHER" id="PTHR31447">
    <property type="entry name" value="HYDROXYPROLINE-RICH GLYCOPROTEIN FAMILY PROTEIN-RELATED"/>
    <property type="match status" value="1"/>
</dbReference>
<evidence type="ECO:0000313" key="3">
    <source>
        <dbReference type="EMBL" id="URE06905.1"/>
    </source>
</evidence>
<dbReference type="PANTHER" id="PTHR31447:SF2">
    <property type="entry name" value="RNA DEMETHYLASE ALKBH10B"/>
    <property type="match status" value="1"/>
</dbReference>
<evidence type="ECO:0000256" key="2">
    <source>
        <dbReference type="SAM" id="MobiDB-lite"/>
    </source>
</evidence>
<evidence type="ECO:0008006" key="5">
    <source>
        <dbReference type="Google" id="ProtNLM"/>
    </source>
</evidence>
<dbReference type="InterPro" id="IPR037151">
    <property type="entry name" value="AlkB-like_sf"/>
</dbReference>
<feature type="compositionally biased region" description="Basic and acidic residues" evidence="2">
    <location>
        <begin position="158"/>
        <end position="167"/>
    </location>
</feature>